<keyword evidence="4" id="KW-1185">Reference proteome</keyword>
<evidence type="ECO:0000259" key="2">
    <source>
        <dbReference type="PROSITE" id="PS50994"/>
    </source>
</evidence>
<dbReference type="PROSITE" id="PS50994">
    <property type="entry name" value="INTEGRASE"/>
    <property type="match status" value="1"/>
</dbReference>
<reference evidence="3 4" key="1">
    <citation type="submission" date="2018-03" db="EMBL/GenBank/DDBJ databases">
        <title>Genomic Encyclopedia of Type Strains, Phase III (KMG-III): the genomes of soil and plant-associated and newly described type strains.</title>
        <authorList>
            <person name="Whitman W."/>
        </authorList>
    </citation>
    <scope>NUCLEOTIDE SEQUENCE [LARGE SCALE GENOMIC DNA]</scope>
    <source>
        <strain evidence="3 4">CGMCC 1.12484</strain>
    </source>
</reference>
<dbReference type="AlphaFoldDB" id="A0A2T0VCI1"/>
<accession>A0A2T0VCI1</accession>
<sequence>MAGYPRGSFYRDRAGPAIPVTDPIPQRLRPQPAMLDQTERDRVLALISDSKYAGLSLSQIFFRAWDDGHWVASKSTWYRIARAARLELRKHRKRASKNPRKIPELIASAPTQVWSWDITKLKGPRYGQWFHWYVIIDIFSRKIVGWRLDEYEDGTFAQQMITAAVASNGAEPRFFHSDNGAAMISKPVALLLERLGITRSFSRPKVSNDNPFSEALFRTGKYVPQFPEVFDNITHAREWAGWFVHEYNMNHRHSGIGYHTPNDVHEGLTLEIDTARTRTLNLAYAIHPERFTTPPTPPRVPTHSAINDPRGKTTPTPTLTLSHTG</sequence>
<dbReference type="SUPFAM" id="SSF53098">
    <property type="entry name" value="Ribonuclease H-like"/>
    <property type="match status" value="1"/>
</dbReference>
<dbReference type="Pfam" id="PF00665">
    <property type="entry name" value="rve"/>
    <property type="match status" value="1"/>
</dbReference>
<feature type="region of interest" description="Disordered" evidence="1">
    <location>
        <begin position="12"/>
        <end position="32"/>
    </location>
</feature>
<dbReference type="InterPro" id="IPR050900">
    <property type="entry name" value="Transposase_IS3/IS150/IS904"/>
</dbReference>
<comment type="caution">
    <text evidence="3">The sequence shown here is derived from an EMBL/GenBank/DDBJ whole genome shotgun (WGS) entry which is preliminary data.</text>
</comment>
<proteinExistence type="predicted"/>
<organism evidence="3 4">
    <name type="scientific">Glaciihabitans tibetensis</name>
    <dbReference type="NCBI Taxonomy" id="1266600"/>
    <lineage>
        <taxon>Bacteria</taxon>
        <taxon>Bacillati</taxon>
        <taxon>Actinomycetota</taxon>
        <taxon>Actinomycetes</taxon>
        <taxon>Micrococcales</taxon>
        <taxon>Microbacteriaceae</taxon>
        <taxon>Glaciihabitans</taxon>
    </lineage>
</organism>
<evidence type="ECO:0000313" key="3">
    <source>
        <dbReference type="EMBL" id="PRY67880.1"/>
    </source>
</evidence>
<dbReference type="GO" id="GO:0003676">
    <property type="term" value="F:nucleic acid binding"/>
    <property type="evidence" value="ECO:0007669"/>
    <property type="project" value="InterPro"/>
</dbReference>
<name>A0A2T0VCI1_9MICO</name>
<evidence type="ECO:0000256" key="1">
    <source>
        <dbReference type="SAM" id="MobiDB-lite"/>
    </source>
</evidence>
<dbReference type="NCBIfam" id="NF033516">
    <property type="entry name" value="transpos_IS3"/>
    <property type="match status" value="1"/>
</dbReference>
<dbReference type="InterPro" id="IPR001584">
    <property type="entry name" value="Integrase_cat-core"/>
</dbReference>
<feature type="domain" description="Integrase catalytic" evidence="2">
    <location>
        <begin position="106"/>
        <end position="269"/>
    </location>
</feature>
<dbReference type="Proteomes" id="UP000237983">
    <property type="component" value="Unassembled WGS sequence"/>
</dbReference>
<feature type="compositionally biased region" description="Low complexity" evidence="1">
    <location>
        <begin position="313"/>
        <end position="325"/>
    </location>
</feature>
<protein>
    <submittedName>
        <fullName evidence="3">Transposase InsO family protein</fullName>
    </submittedName>
</protein>
<feature type="region of interest" description="Disordered" evidence="1">
    <location>
        <begin position="289"/>
        <end position="325"/>
    </location>
</feature>
<dbReference type="Gene3D" id="3.30.420.10">
    <property type="entry name" value="Ribonuclease H-like superfamily/Ribonuclease H"/>
    <property type="match status" value="1"/>
</dbReference>
<gene>
    <name evidence="3" type="ORF">B0I08_10541</name>
</gene>
<dbReference type="EMBL" id="PVTL01000005">
    <property type="protein sequence ID" value="PRY67880.1"/>
    <property type="molecule type" value="Genomic_DNA"/>
</dbReference>
<evidence type="ECO:0000313" key="4">
    <source>
        <dbReference type="Proteomes" id="UP000237983"/>
    </source>
</evidence>
<dbReference type="PANTHER" id="PTHR46889">
    <property type="entry name" value="TRANSPOSASE INSF FOR INSERTION SEQUENCE IS3B-RELATED"/>
    <property type="match status" value="1"/>
</dbReference>
<dbReference type="InterPro" id="IPR036397">
    <property type="entry name" value="RNaseH_sf"/>
</dbReference>
<dbReference type="InterPro" id="IPR012337">
    <property type="entry name" value="RNaseH-like_sf"/>
</dbReference>
<dbReference type="PANTHER" id="PTHR46889:SF4">
    <property type="entry name" value="TRANSPOSASE INSO FOR INSERTION SEQUENCE ELEMENT IS911B-RELATED"/>
    <property type="match status" value="1"/>
</dbReference>
<dbReference type="GO" id="GO:0015074">
    <property type="term" value="P:DNA integration"/>
    <property type="evidence" value="ECO:0007669"/>
    <property type="project" value="InterPro"/>
</dbReference>
<dbReference type="InterPro" id="IPR048020">
    <property type="entry name" value="Transpos_IS3"/>
</dbReference>